<dbReference type="CDD" id="cd00332">
    <property type="entry name" value="PAL-HAL"/>
    <property type="match status" value="1"/>
</dbReference>
<dbReference type="SUPFAM" id="SSF48557">
    <property type="entry name" value="L-aspartase-like"/>
    <property type="match status" value="1"/>
</dbReference>
<dbReference type="GO" id="GO:0016853">
    <property type="term" value="F:isomerase activity"/>
    <property type="evidence" value="ECO:0007669"/>
    <property type="project" value="UniProtKB-KW"/>
</dbReference>
<dbReference type="EC" id="5.4.3.11" evidence="1"/>
<sequence>MSVNQHNGSSISDTFILSPERLVSLEEFIAFSQPGKKIAASEATRNRVRASRHALEKLVDEGAVIYGVNTGMGGFVDHLVPLDKAPELQKNLIRGVATNVGDRFSDIICRATMFARIVSLSRGNSAISLENFDRFIAIYNSGIIPEIPSKGSLGTSGDLGPLAAMARVLTGEGDAWFNNKRLPAADVLHQLALVPLELSYKEGLALINGTSCMVALAALNVTEAKDLLEKYTSISAFSSETLLARVRPFHPDVHQLKPHTGQRKIAEMIWNDLKGTKLAVDDIQLSSELGSRLTDSIRQEDMPIEDAYSIRCTPQILGPVLETTEFVERIVTNELNSSNDNPLVTPENGLVFHNGHFHGQYISAAMDYLAISIITMCNLSDRRTDRFLTSANSNGLPSFLCAENGGLRFGLMGGQFMSSSLTAENRALATPLSIQTLTTTGDFQDVVSFGLVAARRTAEVLQNTRYVIAFELICAAQAADIRGITKLAGTGLHWYEQVRESVPYLDQDESLTPYLEDIVSRLLGGRR</sequence>
<dbReference type="InterPro" id="IPR031007">
    <property type="entry name" value="Phe_D_beta_mut"/>
</dbReference>
<dbReference type="EMBL" id="CP034035">
    <property type="protein sequence ID" value="QCR09001.1"/>
    <property type="molecule type" value="Genomic_DNA"/>
</dbReference>
<protein>
    <submittedName>
        <fullName evidence="1">Phenylalanine aminomutase (D-beta-phenylalanine forming)</fullName>
        <ecNumber evidence="1">5.4.3.11</ecNumber>
    </submittedName>
</protein>
<dbReference type="InterPro" id="IPR001106">
    <property type="entry name" value="Aromatic_Lyase"/>
</dbReference>
<dbReference type="Proteomes" id="UP000299580">
    <property type="component" value="Chromosome"/>
</dbReference>
<dbReference type="NCBIfam" id="TIGR04475">
    <property type="entry name" value="Phe_D_beta_mut"/>
    <property type="match status" value="1"/>
</dbReference>
<evidence type="ECO:0000313" key="2">
    <source>
        <dbReference type="Proteomes" id="UP000299580"/>
    </source>
</evidence>
<dbReference type="Pfam" id="PF00221">
    <property type="entry name" value="Lyase_aromatic"/>
    <property type="match status" value="1"/>
</dbReference>
<dbReference type="GO" id="GO:0016841">
    <property type="term" value="F:ammonia-lyase activity"/>
    <property type="evidence" value="ECO:0007669"/>
    <property type="project" value="UniProtKB-ARBA"/>
</dbReference>
<gene>
    <name evidence="1" type="ORF">EH207_10945</name>
</gene>
<dbReference type="OrthoDB" id="9806955at2"/>
<dbReference type="PANTHER" id="PTHR10362">
    <property type="entry name" value="HISTIDINE AMMONIA-LYASE"/>
    <property type="match status" value="1"/>
</dbReference>
<accession>A0A4P8QPM9</accession>
<dbReference type="AlphaFoldDB" id="A0A4P8QPM9"/>
<dbReference type="InterPro" id="IPR008948">
    <property type="entry name" value="L-Aspartase-like"/>
</dbReference>
<dbReference type="RefSeq" id="WP_137714033.1">
    <property type="nucleotide sequence ID" value="NZ_CP034035.1"/>
</dbReference>
<evidence type="ECO:0000313" key="1">
    <source>
        <dbReference type="EMBL" id="QCR09001.1"/>
    </source>
</evidence>
<dbReference type="KEGG" id="brb:EH207_10945"/>
<organism evidence="1 2">
    <name type="scientific">Brenneria rubrifaciens</name>
    <dbReference type="NCBI Taxonomy" id="55213"/>
    <lineage>
        <taxon>Bacteria</taxon>
        <taxon>Pseudomonadati</taxon>
        <taxon>Pseudomonadota</taxon>
        <taxon>Gammaproteobacteria</taxon>
        <taxon>Enterobacterales</taxon>
        <taxon>Pectobacteriaceae</taxon>
        <taxon>Brenneria</taxon>
    </lineage>
</organism>
<dbReference type="Gene3D" id="1.10.275.10">
    <property type="entry name" value="Fumarase/aspartase (N-terminal domain)"/>
    <property type="match status" value="1"/>
</dbReference>
<dbReference type="InterPro" id="IPR024083">
    <property type="entry name" value="Fumarase/histidase_N"/>
</dbReference>
<keyword evidence="1" id="KW-0413">Isomerase</keyword>
<keyword evidence="2" id="KW-1185">Reference proteome</keyword>
<dbReference type="Gene3D" id="1.20.200.10">
    <property type="entry name" value="Fumarase/aspartase (Central domain)"/>
    <property type="match status" value="1"/>
</dbReference>
<name>A0A4P8QPM9_9GAMM</name>
<reference evidence="1 2" key="1">
    <citation type="submission" date="2018-11" db="EMBL/GenBank/DDBJ databases">
        <title>Genome sequences of Brenneria nigrifluens and Brenneria rubrifaciens.</title>
        <authorList>
            <person name="Poret-Peterson A.T."/>
            <person name="McClean A.E."/>
            <person name="Kluepfel D.A."/>
        </authorList>
    </citation>
    <scope>NUCLEOTIDE SEQUENCE [LARGE SCALE GENOMIC DNA]</scope>
    <source>
        <strain evidence="1 2">6D370</strain>
    </source>
</reference>
<proteinExistence type="predicted"/>